<keyword evidence="1" id="KW-0472">Membrane</keyword>
<reference evidence="3 4" key="1">
    <citation type="submission" date="2018-12" db="EMBL/GenBank/DDBJ databases">
        <authorList>
            <person name="Sun L."/>
            <person name="Chen Z."/>
        </authorList>
    </citation>
    <scope>NUCLEOTIDE SEQUENCE [LARGE SCALE GENOMIC DNA]</scope>
    <source>
        <strain evidence="3 4">DSM 15890</strain>
    </source>
</reference>
<organism evidence="3 4">
    <name type="scientific">Paenibacillus anaericanus</name>
    <dbReference type="NCBI Taxonomy" id="170367"/>
    <lineage>
        <taxon>Bacteria</taxon>
        <taxon>Bacillati</taxon>
        <taxon>Bacillota</taxon>
        <taxon>Bacilli</taxon>
        <taxon>Bacillales</taxon>
        <taxon>Paenibacillaceae</taxon>
        <taxon>Paenibacillus</taxon>
    </lineage>
</organism>
<keyword evidence="1" id="KW-1133">Transmembrane helix</keyword>
<gene>
    <name evidence="3" type="ORF">EJP82_01660</name>
</gene>
<evidence type="ECO:0000256" key="1">
    <source>
        <dbReference type="SAM" id="Phobius"/>
    </source>
</evidence>
<dbReference type="OrthoDB" id="2599781at2"/>
<feature type="domain" description="DUF4367" evidence="2">
    <location>
        <begin position="158"/>
        <end position="269"/>
    </location>
</feature>
<evidence type="ECO:0000313" key="4">
    <source>
        <dbReference type="Proteomes" id="UP000279446"/>
    </source>
</evidence>
<dbReference type="AlphaFoldDB" id="A0A433YFL7"/>
<keyword evidence="4" id="KW-1185">Reference proteome</keyword>
<name>A0A433YFL7_9BACL</name>
<sequence length="276" mass="30839">MNPNNKELTEEQLEQFAKSAVQAIHAQIDIPDPDEAWKKMHVQLRKRKQRSKWIRVSQLGVAIACISVVIGLFSTNPNPAYAFKQMVRIVKDTQEGIIHILFGGEKESPSNRMLTPPPPDIEGEPFDASQQTSEPVISVPKQVSIEEVAEIAEFAVLSPDWFPDGYHLDTVEVYPDLQGNNSIVRMEYRNSTSELISYMQRSINESSKQTSVNESVGTVKSVQIHQGEGFIILYTQGGGRIEWLSPDGSILLQISGNLTEEELIKMANSTTKAEDQ</sequence>
<proteinExistence type="predicted"/>
<dbReference type="RefSeq" id="WP_127190264.1">
    <property type="nucleotide sequence ID" value="NZ_RZNY01000001.1"/>
</dbReference>
<dbReference type="EMBL" id="RZNY01000001">
    <property type="protein sequence ID" value="RUT48670.1"/>
    <property type="molecule type" value="Genomic_DNA"/>
</dbReference>
<dbReference type="Proteomes" id="UP000279446">
    <property type="component" value="Unassembled WGS sequence"/>
</dbReference>
<dbReference type="Pfam" id="PF14285">
    <property type="entry name" value="DUF4367"/>
    <property type="match status" value="1"/>
</dbReference>
<evidence type="ECO:0000259" key="2">
    <source>
        <dbReference type="Pfam" id="PF14285"/>
    </source>
</evidence>
<dbReference type="InterPro" id="IPR025377">
    <property type="entry name" value="DUF4367"/>
</dbReference>
<evidence type="ECO:0000313" key="3">
    <source>
        <dbReference type="EMBL" id="RUT48670.1"/>
    </source>
</evidence>
<keyword evidence="1" id="KW-0812">Transmembrane</keyword>
<protein>
    <submittedName>
        <fullName evidence="3">DUF4367 domain-containing protein</fullName>
    </submittedName>
</protein>
<accession>A0A433YFL7</accession>
<feature type="transmembrane region" description="Helical" evidence="1">
    <location>
        <begin position="53"/>
        <end position="73"/>
    </location>
</feature>
<comment type="caution">
    <text evidence="3">The sequence shown here is derived from an EMBL/GenBank/DDBJ whole genome shotgun (WGS) entry which is preliminary data.</text>
</comment>